<keyword evidence="4" id="KW-0328">Glycosyltransferase</keyword>
<comment type="pathway">
    <text evidence="2">Lipid metabolism; sphingolipid metabolism.</text>
</comment>
<evidence type="ECO:0000256" key="3">
    <source>
        <dbReference type="ARBA" id="ARBA00004991"/>
    </source>
</evidence>
<protein>
    <submittedName>
        <fullName evidence="10">Ceramide glucosyltransferase, putative</fullName>
    </submittedName>
</protein>
<dbReference type="RefSeq" id="WP_014855319.1">
    <property type="nucleotide sequence ID" value="NC_018178.1"/>
</dbReference>
<evidence type="ECO:0000313" key="11">
    <source>
        <dbReference type="Proteomes" id="UP000009011"/>
    </source>
</evidence>
<evidence type="ECO:0000256" key="9">
    <source>
        <dbReference type="SAM" id="Phobius"/>
    </source>
</evidence>
<dbReference type="SUPFAM" id="SSF53448">
    <property type="entry name" value="Nucleotide-diphospho-sugar transferases"/>
    <property type="match status" value="1"/>
</dbReference>
<dbReference type="PANTHER" id="PTHR12726:SF0">
    <property type="entry name" value="CERAMIDE GLUCOSYLTRANSFERASE"/>
    <property type="match status" value="1"/>
</dbReference>
<dbReference type="Proteomes" id="UP000009011">
    <property type="component" value="Chromosome"/>
</dbReference>
<evidence type="ECO:0000256" key="2">
    <source>
        <dbReference type="ARBA" id="ARBA00004760"/>
    </source>
</evidence>
<comment type="subcellular location">
    <subcellularLocation>
        <location evidence="1">Membrane</location>
        <topology evidence="1">Multi-pass membrane protein</topology>
    </subcellularLocation>
</comment>
<reference evidence="10 11" key="1">
    <citation type="journal article" date="2013" name="PLoS ONE">
        <title>Genomic analysis of Melioribacter roseus, facultatively anaerobic organotrophic bacterium representing a novel deep lineage within Bacteriodetes/Chlorobi group.</title>
        <authorList>
            <person name="Kadnikov V.V."/>
            <person name="Mardanov A.V."/>
            <person name="Podosokorskaya O.A."/>
            <person name="Gavrilov S.N."/>
            <person name="Kublanov I.V."/>
            <person name="Beletsky A.V."/>
            <person name="Bonch-Osmolovskaya E.A."/>
            <person name="Ravin N.V."/>
        </authorList>
    </citation>
    <scope>NUCLEOTIDE SEQUENCE [LARGE SCALE GENOMIC DNA]</scope>
    <source>
        <strain evidence="11">JCM 17771 / P3M-2</strain>
    </source>
</reference>
<dbReference type="Gene3D" id="3.90.550.10">
    <property type="entry name" value="Spore Coat Polysaccharide Biosynthesis Protein SpsA, Chain A"/>
    <property type="match status" value="1"/>
</dbReference>
<dbReference type="STRING" id="1191523.MROS_0639"/>
<name>I6YTL3_MELRP</name>
<evidence type="ECO:0000256" key="7">
    <source>
        <dbReference type="ARBA" id="ARBA00022989"/>
    </source>
</evidence>
<dbReference type="InterPro" id="IPR029044">
    <property type="entry name" value="Nucleotide-diphossugar_trans"/>
</dbReference>
<evidence type="ECO:0000313" key="10">
    <source>
        <dbReference type="EMBL" id="AFN73882.1"/>
    </source>
</evidence>
<keyword evidence="7 9" id="KW-1133">Transmembrane helix</keyword>
<accession>I6YTL3</accession>
<evidence type="ECO:0000256" key="1">
    <source>
        <dbReference type="ARBA" id="ARBA00004141"/>
    </source>
</evidence>
<comment type="pathway">
    <text evidence="3">Sphingolipid metabolism.</text>
</comment>
<dbReference type="AlphaFoldDB" id="I6YTL3"/>
<dbReference type="GO" id="GO:0006679">
    <property type="term" value="P:glucosylceramide biosynthetic process"/>
    <property type="evidence" value="ECO:0007669"/>
    <property type="project" value="TreeGrafter"/>
</dbReference>
<sequence length="377" mass="42739">MDSVIYLLVLLPGLLYGLASLYFIKSAQKSRPVSLLKKGDLPSVTILKPVKGIDDNLEDNLSSFFELDYPDYEIIFGVDSEDDPAVSIIERVMKKYDHINSRLVIDGRNSGLNPKVNNLINMHPYANGDLILISDSNTKCDKDFLAYLTPHFEDKELGLLTATIRGYGENNIVSAMENIHLNAFVAPSIFAASALADIQITIGKAILIRKEALNAVGGFKAFANYLAEDFMMGKKVKETGFRVMTSPVTIDNINEKIPPEKFINRHSRWSKMRFRIAPFYYLLEPLTNPVALGLVLLPFFNGVLFYFISSVFIKTLLDYFIARRTNNDHKFYAYLLIPLKDLLIFAIWLMPFFNSKIKWRNNVMVIKEESILQPGAN</sequence>
<dbReference type="PANTHER" id="PTHR12726">
    <property type="entry name" value="CERAMIDE GLUCOSYLTRANSFERASE"/>
    <property type="match status" value="1"/>
</dbReference>
<gene>
    <name evidence="10" type="ordered locus">MROS_0639</name>
</gene>
<feature type="transmembrane region" description="Helical" evidence="9">
    <location>
        <begin position="333"/>
        <end position="353"/>
    </location>
</feature>
<dbReference type="Pfam" id="PF13506">
    <property type="entry name" value="Glyco_transf_21"/>
    <property type="match status" value="1"/>
</dbReference>
<organism evidence="10 11">
    <name type="scientific">Melioribacter roseus (strain DSM 23840 / JCM 17771 / VKM B-2668 / P3M-2)</name>
    <dbReference type="NCBI Taxonomy" id="1191523"/>
    <lineage>
        <taxon>Bacteria</taxon>
        <taxon>Pseudomonadati</taxon>
        <taxon>Ignavibacteriota</taxon>
        <taxon>Ignavibacteria</taxon>
        <taxon>Ignavibacteriales</taxon>
        <taxon>Melioribacteraceae</taxon>
        <taxon>Melioribacter</taxon>
    </lineage>
</organism>
<dbReference type="GO" id="GO:0016020">
    <property type="term" value="C:membrane"/>
    <property type="evidence" value="ECO:0007669"/>
    <property type="project" value="UniProtKB-SubCell"/>
</dbReference>
<evidence type="ECO:0000256" key="6">
    <source>
        <dbReference type="ARBA" id="ARBA00022692"/>
    </source>
</evidence>
<dbReference type="KEGG" id="mro:MROS_0639"/>
<feature type="transmembrane region" description="Helical" evidence="9">
    <location>
        <begin position="6"/>
        <end position="24"/>
    </location>
</feature>
<evidence type="ECO:0000256" key="8">
    <source>
        <dbReference type="ARBA" id="ARBA00023136"/>
    </source>
</evidence>
<keyword evidence="6 9" id="KW-0812">Transmembrane</keyword>
<evidence type="ECO:0000256" key="5">
    <source>
        <dbReference type="ARBA" id="ARBA00022679"/>
    </source>
</evidence>
<keyword evidence="11" id="KW-1185">Reference proteome</keyword>
<dbReference type="eggNOG" id="COG1215">
    <property type="taxonomic scope" value="Bacteria"/>
</dbReference>
<dbReference type="CDD" id="cd02520">
    <property type="entry name" value="Glucosylceramide_synthase"/>
    <property type="match status" value="1"/>
</dbReference>
<keyword evidence="8 9" id="KW-0472">Membrane</keyword>
<keyword evidence="5 10" id="KW-0808">Transferase</keyword>
<dbReference type="GO" id="GO:0008120">
    <property type="term" value="F:ceramide glucosyltransferase activity"/>
    <property type="evidence" value="ECO:0007669"/>
    <property type="project" value="TreeGrafter"/>
</dbReference>
<dbReference type="InterPro" id="IPR025993">
    <property type="entry name" value="Ceramide_glucosylTrfase"/>
</dbReference>
<dbReference type="HOGENOM" id="CLU_030898_2_0_10"/>
<dbReference type="OrthoDB" id="9800276at2"/>
<dbReference type="EMBL" id="CP003557">
    <property type="protein sequence ID" value="AFN73882.1"/>
    <property type="molecule type" value="Genomic_DNA"/>
</dbReference>
<proteinExistence type="predicted"/>
<evidence type="ECO:0000256" key="4">
    <source>
        <dbReference type="ARBA" id="ARBA00022676"/>
    </source>
</evidence>